<dbReference type="PANTHER" id="PTHR45888">
    <property type="entry name" value="HL01030P-RELATED"/>
    <property type="match status" value="1"/>
</dbReference>
<dbReference type="GO" id="GO:0140945">
    <property type="term" value="F:histone H3K4 monomethyltransferase activity"/>
    <property type="evidence" value="ECO:0007669"/>
    <property type="project" value="UniProtKB-EC"/>
</dbReference>
<protein>
    <recommendedName>
        <fullName evidence="14">[histone H3]-lysine(4) N-methyltransferase</fullName>
        <ecNumber evidence="14">2.1.1.364</ecNumber>
    </recommendedName>
</protein>
<dbReference type="FunFam" id="3.30.160.360:FF:000001">
    <property type="entry name" value="Histone-lysine N-methyltransferase"/>
    <property type="match status" value="1"/>
</dbReference>
<proteinExistence type="predicted"/>
<dbReference type="PROSITE" id="PS51542">
    <property type="entry name" value="FYRN"/>
    <property type="match status" value="1"/>
</dbReference>
<evidence type="ECO:0000259" key="16">
    <source>
        <dbReference type="PROSITE" id="PS50280"/>
    </source>
</evidence>
<evidence type="ECO:0000256" key="10">
    <source>
        <dbReference type="ARBA" id="ARBA00022853"/>
    </source>
</evidence>
<dbReference type="GO" id="GO:0008270">
    <property type="term" value="F:zinc ion binding"/>
    <property type="evidence" value="ECO:0007669"/>
    <property type="project" value="UniProtKB-KW"/>
</dbReference>
<dbReference type="PROSITE" id="PS50868">
    <property type="entry name" value="POST_SET"/>
    <property type="match status" value="1"/>
</dbReference>
<dbReference type="InterPro" id="IPR003889">
    <property type="entry name" value="FYrich_C"/>
</dbReference>
<dbReference type="SUPFAM" id="SSF82199">
    <property type="entry name" value="SET domain"/>
    <property type="match status" value="1"/>
</dbReference>
<keyword evidence="4" id="KW-0808">Transferase</keyword>
<keyword evidence="2" id="KW-0597">Phosphoprotein</keyword>
<evidence type="ECO:0000256" key="4">
    <source>
        <dbReference type="ARBA" id="ARBA00022679"/>
    </source>
</evidence>
<dbReference type="PROSITE" id="PS51543">
    <property type="entry name" value="FYRC"/>
    <property type="match status" value="1"/>
</dbReference>
<dbReference type="Pfam" id="PF05964">
    <property type="entry name" value="FYRN"/>
    <property type="match status" value="1"/>
</dbReference>
<evidence type="ECO:0000313" key="18">
    <source>
        <dbReference type="Ensembl" id="ENSPMGP00000027064.1"/>
    </source>
</evidence>
<sequence>MLCHLHKPRSLALSPSSSPYDPALTSDPYDSELRCFAVFRRVYVQRDEARQIAAVVQRGERQHTFRVGSLLFRAVGRLLPSQLHAFHSNSAIYPVGYHANRLYWSMRHRHRRCKYMCYIEEKDAQPLFKIKVVEKGHEDLVLTGSSPKAVWEQVLEPIAQMRASSASLKLFPVYLKGEELFGLTTSAVTRIIESLPGVEACEQYTFRFGKNPLMEWPLAFNPTGSARSEPKASQAKRPTFLTSVAPRCQGSVGSIVGLVPGVLSLSPGESVSSGHQGRHSKSAQYRRMKAEWKSNVYLARSRIQGLGLYAARDIEKCTMVIEYIGTIIRSEVANRKERLYESQNRGVYMFRIDNDFVIDATITGGPARYINHSCSPNCITEVVSIEKENKIIISSCRRIQRGEELCYDYKFDFEDDQHKIPCHCGAVNCRKWMN</sequence>
<dbReference type="PROSITE" id="PS50280">
    <property type="entry name" value="SET"/>
    <property type="match status" value="1"/>
</dbReference>
<keyword evidence="11" id="KW-0805">Transcription regulation</keyword>
<dbReference type="CDD" id="cd19171">
    <property type="entry name" value="SET_KMT2C_2D"/>
    <property type="match status" value="1"/>
</dbReference>
<dbReference type="EC" id="2.1.1.364" evidence="14"/>
<dbReference type="SMART" id="SM00542">
    <property type="entry name" value="FYRC"/>
    <property type="match status" value="1"/>
</dbReference>
<keyword evidence="9" id="KW-0862">Zinc</keyword>
<evidence type="ECO:0000256" key="13">
    <source>
        <dbReference type="ARBA" id="ARBA00023242"/>
    </source>
</evidence>
<keyword evidence="19" id="KW-1185">Reference proteome</keyword>
<keyword evidence="6" id="KW-0479">Metal-binding</keyword>
<dbReference type="SMART" id="SM00541">
    <property type="entry name" value="FYRN"/>
    <property type="match status" value="1"/>
</dbReference>
<dbReference type="GO" id="GO:0071565">
    <property type="term" value="C:nBAF complex"/>
    <property type="evidence" value="ECO:0007669"/>
    <property type="project" value="TreeGrafter"/>
</dbReference>
<comment type="catalytic activity">
    <reaction evidence="15">
        <text>L-lysyl(4)-[histone H3] + S-adenosyl-L-methionine = N(6)-methyl-L-lysyl(4)-[histone H3] + S-adenosyl-L-homocysteine + H(+)</text>
        <dbReference type="Rhea" id="RHEA:60264"/>
        <dbReference type="Rhea" id="RHEA-COMP:15543"/>
        <dbReference type="Rhea" id="RHEA-COMP:15547"/>
        <dbReference type="ChEBI" id="CHEBI:15378"/>
        <dbReference type="ChEBI" id="CHEBI:29969"/>
        <dbReference type="ChEBI" id="CHEBI:57856"/>
        <dbReference type="ChEBI" id="CHEBI:59789"/>
        <dbReference type="ChEBI" id="CHEBI:61929"/>
        <dbReference type="EC" id="2.1.1.364"/>
    </reaction>
    <physiologicalReaction direction="left-to-right" evidence="15">
        <dbReference type="Rhea" id="RHEA:60265"/>
    </physiologicalReaction>
</comment>
<dbReference type="GO" id="GO:0007399">
    <property type="term" value="P:nervous system development"/>
    <property type="evidence" value="ECO:0007669"/>
    <property type="project" value="TreeGrafter"/>
</dbReference>
<dbReference type="Proteomes" id="UP000261520">
    <property type="component" value="Unplaced"/>
</dbReference>
<comment type="subcellular location">
    <subcellularLocation>
        <location evidence="1">Nucleus</location>
    </subcellularLocation>
</comment>
<evidence type="ECO:0000256" key="11">
    <source>
        <dbReference type="ARBA" id="ARBA00023015"/>
    </source>
</evidence>
<dbReference type="Gene3D" id="2.170.270.10">
    <property type="entry name" value="SET domain"/>
    <property type="match status" value="1"/>
</dbReference>
<feature type="domain" description="SET" evidence="16">
    <location>
        <begin position="294"/>
        <end position="410"/>
    </location>
</feature>
<name>A0A3B4BF50_9GOBI</name>
<dbReference type="SMART" id="SM00508">
    <property type="entry name" value="PostSET"/>
    <property type="match status" value="1"/>
</dbReference>
<feature type="domain" description="Post-SET" evidence="17">
    <location>
        <begin position="418"/>
        <end position="434"/>
    </location>
</feature>
<dbReference type="InterPro" id="IPR046341">
    <property type="entry name" value="SET_dom_sf"/>
</dbReference>
<organism evidence="18 19">
    <name type="scientific">Periophthalmus magnuspinnatus</name>
    <dbReference type="NCBI Taxonomy" id="409849"/>
    <lineage>
        <taxon>Eukaryota</taxon>
        <taxon>Metazoa</taxon>
        <taxon>Chordata</taxon>
        <taxon>Craniata</taxon>
        <taxon>Vertebrata</taxon>
        <taxon>Euteleostomi</taxon>
        <taxon>Actinopterygii</taxon>
        <taxon>Neopterygii</taxon>
        <taxon>Teleostei</taxon>
        <taxon>Neoteleostei</taxon>
        <taxon>Acanthomorphata</taxon>
        <taxon>Gobiaria</taxon>
        <taxon>Gobiiformes</taxon>
        <taxon>Gobioidei</taxon>
        <taxon>Gobiidae</taxon>
        <taxon>Oxudercinae</taxon>
        <taxon>Periophthalmus</taxon>
    </lineage>
</organism>
<keyword evidence="8" id="KW-0863">Zinc-finger</keyword>
<dbReference type="InterPro" id="IPR003888">
    <property type="entry name" value="FYrich_N"/>
</dbReference>
<keyword evidence="10" id="KW-0156">Chromatin regulator</keyword>
<keyword evidence="3" id="KW-0489">Methyltransferase</keyword>
<keyword evidence="5" id="KW-0949">S-adenosyl-L-methionine</keyword>
<dbReference type="Pfam" id="PF00856">
    <property type="entry name" value="SET"/>
    <property type="match status" value="1"/>
</dbReference>
<reference evidence="18" key="2">
    <citation type="submission" date="2025-09" db="UniProtKB">
        <authorList>
            <consortium name="Ensembl"/>
        </authorList>
    </citation>
    <scope>IDENTIFICATION</scope>
</reference>
<dbReference type="Gene3D" id="3.30.160.360">
    <property type="match status" value="1"/>
</dbReference>
<evidence type="ECO:0000256" key="15">
    <source>
        <dbReference type="ARBA" id="ARBA00049353"/>
    </source>
</evidence>
<evidence type="ECO:0000256" key="2">
    <source>
        <dbReference type="ARBA" id="ARBA00022553"/>
    </source>
</evidence>
<accession>A0A3B4BF50</accession>
<dbReference type="InterPro" id="IPR003616">
    <property type="entry name" value="Post-SET_dom"/>
</dbReference>
<keyword evidence="12" id="KW-0804">Transcription</keyword>
<evidence type="ECO:0000256" key="9">
    <source>
        <dbReference type="ARBA" id="ARBA00022833"/>
    </source>
</evidence>
<evidence type="ECO:0000256" key="8">
    <source>
        <dbReference type="ARBA" id="ARBA00022771"/>
    </source>
</evidence>
<dbReference type="FunFam" id="2.170.270.10:FF:000003">
    <property type="entry name" value="Histone-lysine N-methyltransferase"/>
    <property type="match status" value="1"/>
</dbReference>
<keyword evidence="7" id="KW-0677">Repeat</keyword>
<dbReference type="SMART" id="SM00317">
    <property type="entry name" value="SET"/>
    <property type="match status" value="1"/>
</dbReference>
<evidence type="ECO:0000256" key="1">
    <source>
        <dbReference type="ARBA" id="ARBA00004123"/>
    </source>
</evidence>
<dbReference type="InterPro" id="IPR001214">
    <property type="entry name" value="SET_dom"/>
</dbReference>
<dbReference type="STRING" id="409849.ENSPMGP00000027064"/>
<reference evidence="18" key="1">
    <citation type="submission" date="2025-08" db="UniProtKB">
        <authorList>
            <consortium name="Ensembl"/>
        </authorList>
    </citation>
    <scope>IDENTIFICATION</scope>
</reference>
<evidence type="ECO:0000256" key="5">
    <source>
        <dbReference type="ARBA" id="ARBA00022691"/>
    </source>
</evidence>
<evidence type="ECO:0000256" key="3">
    <source>
        <dbReference type="ARBA" id="ARBA00022603"/>
    </source>
</evidence>
<dbReference type="Ensembl" id="ENSPMGT00000028833.1">
    <property type="protein sequence ID" value="ENSPMGP00000027064.1"/>
    <property type="gene ID" value="ENSPMGG00000021854.1"/>
</dbReference>
<evidence type="ECO:0000256" key="14">
    <source>
        <dbReference type="ARBA" id="ARBA00023620"/>
    </source>
</evidence>
<keyword evidence="13" id="KW-0539">Nucleus</keyword>
<evidence type="ECO:0000313" key="19">
    <source>
        <dbReference type="Proteomes" id="UP000261520"/>
    </source>
</evidence>
<evidence type="ECO:0000256" key="6">
    <source>
        <dbReference type="ARBA" id="ARBA00022723"/>
    </source>
</evidence>
<dbReference type="AlphaFoldDB" id="A0A3B4BF50"/>
<dbReference type="PANTHER" id="PTHR45888:SF14">
    <property type="entry name" value="ZINC FINGER PROTEIN NEURO-D4"/>
    <property type="match status" value="1"/>
</dbReference>
<dbReference type="Pfam" id="PF05965">
    <property type="entry name" value="FYRC"/>
    <property type="match status" value="1"/>
</dbReference>
<dbReference type="GO" id="GO:0032259">
    <property type="term" value="P:methylation"/>
    <property type="evidence" value="ECO:0007669"/>
    <property type="project" value="UniProtKB-KW"/>
</dbReference>
<evidence type="ECO:0000259" key="17">
    <source>
        <dbReference type="PROSITE" id="PS50868"/>
    </source>
</evidence>
<evidence type="ECO:0000256" key="12">
    <source>
        <dbReference type="ARBA" id="ARBA00023163"/>
    </source>
</evidence>
<dbReference type="GO" id="GO:0005654">
    <property type="term" value="C:nucleoplasm"/>
    <property type="evidence" value="ECO:0007669"/>
    <property type="project" value="UniProtKB-ARBA"/>
</dbReference>
<evidence type="ECO:0000256" key="7">
    <source>
        <dbReference type="ARBA" id="ARBA00022737"/>
    </source>
</evidence>